<dbReference type="Gene3D" id="3.40.190.80">
    <property type="match status" value="1"/>
</dbReference>
<dbReference type="PANTHER" id="PTHR20854">
    <property type="entry name" value="INOSITOL MONOPHOSPHATASE"/>
    <property type="match status" value="1"/>
</dbReference>
<dbReference type="Gene3D" id="3.30.540.10">
    <property type="entry name" value="Fructose-1,6-Bisphosphatase, subunit A, domain 1"/>
    <property type="match status" value="1"/>
</dbReference>
<protein>
    <submittedName>
        <fullName evidence="1">Inositol monophosphatase</fullName>
    </submittedName>
</protein>
<dbReference type="CDD" id="cd01637">
    <property type="entry name" value="IMPase_like"/>
    <property type="match status" value="1"/>
</dbReference>
<evidence type="ECO:0000313" key="2">
    <source>
        <dbReference type="Proteomes" id="UP000013866"/>
    </source>
</evidence>
<comment type="caution">
    <text evidence="1">The sequence shown here is derived from an EMBL/GenBank/DDBJ whole genome shotgun (WGS) entry which is preliminary data.</text>
</comment>
<dbReference type="Pfam" id="PF00459">
    <property type="entry name" value="Inositol_P"/>
    <property type="match status" value="1"/>
</dbReference>
<dbReference type="Proteomes" id="UP000013866">
    <property type="component" value="Unassembled WGS sequence"/>
</dbReference>
<proteinExistence type="predicted"/>
<dbReference type="PRINTS" id="PR00377">
    <property type="entry name" value="IMPHPHTASES"/>
</dbReference>
<organism evidence="1 2">
    <name type="scientific">Enterococcus villorum ATCC 700913</name>
    <dbReference type="NCBI Taxonomy" id="1158604"/>
    <lineage>
        <taxon>Bacteria</taxon>
        <taxon>Bacillati</taxon>
        <taxon>Bacillota</taxon>
        <taxon>Bacilli</taxon>
        <taxon>Lactobacillales</taxon>
        <taxon>Enterococcaceae</taxon>
        <taxon>Enterococcus</taxon>
    </lineage>
</organism>
<reference evidence="1 2" key="1">
    <citation type="submission" date="2013-02" db="EMBL/GenBank/DDBJ databases">
        <title>The Genome Sequence of Enterococcus villorum ATCC_700913.</title>
        <authorList>
            <consortium name="The Broad Institute Genome Sequencing Platform"/>
            <consortium name="The Broad Institute Genome Sequencing Center for Infectious Disease"/>
            <person name="Earl A.M."/>
            <person name="Gilmore M.S."/>
            <person name="Lebreton F."/>
            <person name="Walker B."/>
            <person name="Young S.K."/>
            <person name="Zeng Q."/>
            <person name="Gargeya S."/>
            <person name="Fitzgerald M."/>
            <person name="Haas B."/>
            <person name="Abouelleil A."/>
            <person name="Alvarado L."/>
            <person name="Arachchi H.M."/>
            <person name="Berlin A.M."/>
            <person name="Chapman S.B."/>
            <person name="Dewar J."/>
            <person name="Goldberg J."/>
            <person name="Griggs A."/>
            <person name="Gujja S."/>
            <person name="Hansen M."/>
            <person name="Howarth C."/>
            <person name="Imamovic A."/>
            <person name="Larimer J."/>
            <person name="McCowan C."/>
            <person name="Murphy C."/>
            <person name="Neiman D."/>
            <person name="Pearson M."/>
            <person name="Priest M."/>
            <person name="Roberts A."/>
            <person name="Saif S."/>
            <person name="Shea T."/>
            <person name="Sisk P."/>
            <person name="Sykes S."/>
            <person name="Wortman J."/>
            <person name="Nusbaum C."/>
            <person name="Birren B."/>
        </authorList>
    </citation>
    <scope>NUCLEOTIDE SEQUENCE [LARGE SCALE GENOMIC DNA]</scope>
    <source>
        <strain evidence="1 2">ATCC 700913</strain>
    </source>
</reference>
<dbReference type="PANTHER" id="PTHR20854:SF4">
    <property type="entry name" value="INOSITOL-1-MONOPHOSPHATASE-RELATED"/>
    <property type="match status" value="1"/>
</dbReference>
<accession>A0ABP2US96</accession>
<name>A0ABP2US96_9ENTE</name>
<evidence type="ECO:0000313" key="1">
    <source>
        <dbReference type="EMBL" id="EOH89961.1"/>
    </source>
</evidence>
<dbReference type="InterPro" id="IPR000760">
    <property type="entry name" value="Inositol_monophosphatase-like"/>
</dbReference>
<gene>
    <name evidence="1" type="ORF">UAO_01205</name>
</gene>
<keyword evidence="2" id="KW-1185">Reference proteome</keyword>
<sequence>MGENMEKRELINQIKVWLREAAGMIHEASTKKLTIDEKTNRKDLVTNMDREIQSFLIDQVHIYNPEAKILAEEEGYNELENLDGQVFVIDPIDGTLNFVLEQENFCIMIGVYENGVGQLGFIYDVMKEVLYWGGKGLGVYMDEQPLPKPQNLRLANGLLGVNGYLLGYNRWNIRTIGEKSLGVRIYGCAGLEMIALLKGSHIGYIGNLSPWDYAAGNVLLDELGMKYSGISGEKLKFKGREYYLGATPQAYKEIRELLDQPQK</sequence>
<dbReference type="EMBL" id="AJAN01000021">
    <property type="protein sequence ID" value="EOH89961.1"/>
    <property type="molecule type" value="Genomic_DNA"/>
</dbReference>
<dbReference type="SUPFAM" id="SSF56655">
    <property type="entry name" value="Carbohydrate phosphatase"/>
    <property type="match status" value="1"/>
</dbReference>